<dbReference type="Gene3D" id="2.20.70.10">
    <property type="match status" value="3"/>
</dbReference>
<feature type="repeat" description="RCC1" evidence="2">
    <location>
        <begin position="455"/>
        <end position="511"/>
    </location>
</feature>
<sequence length="1216" mass="138630">MMEPNMTQRARAEYKKKIKAAKRKLESGWKPGRSKRRKQKAVVMIQRAYRSHLLRQAFQRSRHNVRFTFSSLQAFGHARSRQHWRNVDLRRMSREELRLLALTLNLPSTGKKVLLICRIQRWVDLHVLGSDMATQAAARALENRRKAQGSVYFSEAHPGADLVDIRPLRGHHITSIAAGAESDAVYALDEARGAAWLCRTGGLASQVGLCSHVHRRDEFELTPRESHWLATPVFLHTLRSEHVERVYVARGHAMALAKAGELFSWGENAHGALGFPAESAAQVARNRATVVGTLSNYLAVAAAVGGHHSIAVCDHVAGHDGVVFCWGSNSHGQLGIIPSSSSKPAEGPAKPSPTTFPRPAVMHQVPALRSVSVRQVACGVLHSLALTSDGKVFSWGCSDGGRLGLGRHIKRSSDVNEPALVNGMLANLVTLSIACGAWHSACIAAEPSHVGSGAGRVFTWGTGVYGQLGVGKAQVTYEPQPVRLPPRELNDEVLATHIACGTHHTAALTVDNRIFTWGSTRAFNGVPTELRLSGGERFGRVASLACGRTFTVFNTVSRDSASYEWPEVPRLWRDKPVIIPRLDLSRVPTLPLCASNPLPPFSKGTKVVKSSSELPPAVRLEPFADRRAREEEELREAKRIDDIDIEAIVHPLCRLCWRCDGFQPSPLRLWMCRNCAHERQLHGGRKLGVRMGEYEAVRKLQCLFRARRARRVLQRAREQRYQRIFSIPHNEFFYYNLWQGKKSWTRPTEISEEFEVPIRDPDASPRIPPPLTPLKAAIKLQAAWRGLQARRLTLNLLRDRYEKHFDLEKERVYHVRKLVSKKEPLSKLWDPPALLRKRYDLGDPIEIQRLARFANMTRDEAARIVQRAYRCHRGREFMRRILRSRIKKLWDATTGRYYYYNAATKESSWEKPRLLLNDADDDLGPKVGRHLEPTHGRRRVAVALRPEKFHNEEAAARTIQALYRRFATRKKLLEIITRRYRKMLDPVSGQPYYYDSVSGTATWFKPAVFGDYDLDLFNDSTVSPSGRRESTLVAPQSSTLYAVSKLPRISERARLKRHKRRLQRLRQMSRDEAASRLQRVWRTRRAKDELRELLFDAYEKIYDPTTEHFYYYNRKTGIAKWEKPALLVGDGRDIKETKIIRRRRSHTVTAPHEAKQVLFTFLRCAVARLELHRLLQDRIQKVFDPNSQQYYYFDKLTGQSSWKKPVTLKGYDLSPV</sequence>
<dbReference type="SMART" id="SM00015">
    <property type="entry name" value="IQ"/>
    <property type="match status" value="5"/>
</dbReference>
<keyword evidence="6" id="KW-1185">Reference proteome</keyword>
<dbReference type="CDD" id="cd00201">
    <property type="entry name" value="WW"/>
    <property type="match status" value="1"/>
</dbReference>
<dbReference type="AlphaFoldDB" id="V9FJH4"/>
<name>V9FJH4_PHYNI</name>
<protein>
    <recommendedName>
        <fullName evidence="4">WW domain-containing protein</fullName>
    </recommendedName>
</protein>
<feature type="domain" description="WW" evidence="4">
    <location>
        <begin position="894"/>
        <end position="914"/>
    </location>
</feature>
<dbReference type="PANTHER" id="PTHR22872:SF2">
    <property type="entry name" value="INHIBITOR OF BRUTON TYROSINE KINASE"/>
    <property type="match status" value="1"/>
</dbReference>
<dbReference type="OrthoDB" id="10256179at2759"/>
<dbReference type="SUPFAM" id="SSF50985">
    <property type="entry name" value="RCC1/BLIP-II"/>
    <property type="match status" value="1"/>
</dbReference>
<evidence type="ECO:0000313" key="5">
    <source>
        <dbReference type="EMBL" id="ETI51609.1"/>
    </source>
</evidence>
<dbReference type="EMBL" id="ANIZ01000895">
    <property type="protein sequence ID" value="ETI51609.1"/>
    <property type="molecule type" value="Genomic_DNA"/>
</dbReference>
<keyword evidence="1" id="KW-0677">Repeat</keyword>
<dbReference type="HOGENOM" id="CLU_008426_0_0_1"/>
<evidence type="ECO:0000313" key="6">
    <source>
        <dbReference type="Proteomes" id="UP000018721"/>
    </source>
</evidence>
<dbReference type="InterPro" id="IPR001202">
    <property type="entry name" value="WW_dom"/>
</dbReference>
<dbReference type="InterPro" id="IPR051625">
    <property type="entry name" value="Signaling_Regulatory_Domain"/>
</dbReference>
<dbReference type="Pfam" id="PF00612">
    <property type="entry name" value="IQ"/>
    <property type="match status" value="2"/>
</dbReference>
<reference evidence="5 6" key="1">
    <citation type="submission" date="2013-11" db="EMBL/GenBank/DDBJ databases">
        <title>The Genome Sequence of Phytophthora parasitica P1569.</title>
        <authorList>
            <consortium name="The Broad Institute Genomics Platform"/>
            <person name="Russ C."/>
            <person name="Tyler B."/>
            <person name="Panabieres F."/>
            <person name="Shan W."/>
            <person name="Tripathy S."/>
            <person name="Grunwald N."/>
            <person name="Machado M."/>
            <person name="Johnson C.S."/>
            <person name="Arredondo F."/>
            <person name="Hong C."/>
            <person name="Coffey M."/>
            <person name="Young S.K."/>
            <person name="Zeng Q."/>
            <person name="Gargeya S."/>
            <person name="Fitzgerald M."/>
            <person name="Abouelleil A."/>
            <person name="Alvarado L."/>
            <person name="Chapman S.B."/>
            <person name="Gainer-Dewar J."/>
            <person name="Goldberg J."/>
            <person name="Griggs A."/>
            <person name="Gujja S."/>
            <person name="Hansen M."/>
            <person name="Howarth C."/>
            <person name="Imamovic A."/>
            <person name="Ireland A."/>
            <person name="Larimer J."/>
            <person name="McCowan C."/>
            <person name="Murphy C."/>
            <person name="Pearson M."/>
            <person name="Poon T.W."/>
            <person name="Priest M."/>
            <person name="Roberts A."/>
            <person name="Saif S."/>
            <person name="Shea T."/>
            <person name="Sykes S."/>
            <person name="Wortman J."/>
            <person name="Nusbaum C."/>
            <person name="Birren B."/>
        </authorList>
    </citation>
    <scope>NUCLEOTIDE SEQUENCE [LARGE SCALE GENOMIC DNA]</scope>
    <source>
        <strain evidence="5 6">P1569</strain>
    </source>
</reference>
<feature type="region of interest" description="Disordered" evidence="3">
    <location>
        <begin position="337"/>
        <end position="358"/>
    </location>
</feature>
<feature type="repeat" description="RCC1" evidence="2">
    <location>
        <begin position="321"/>
        <end position="389"/>
    </location>
</feature>
<dbReference type="InterPro" id="IPR000408">
    <property type="entry name" value="Reg_chr_condens"/>
</dbReference>
<comment type="caution">
    <text evidence="5">The sequence shown here is derived from an EMBL/GenBank/DDBJ whole genome shotgun (WGS) entry which is preliminary data.</text>
</comment>
<dbReference type="InterPro" id="IPR058923">
    <property type="entry name" value="RCC1-like_dom"/>
</dbReference>
<evidence type="ECO:0000256" key="2">
    <source>
        <dbReference type="PROSITE-ProRule" id="PRU00235"/>
    </source>
</evidence>
<dbReference type="PANTHER" id="PTHR22872">
    <property type="entry name" value="BTK-BINDING PROTEIN-RELATED"/>
    <property type="match status" value="1"/>
</dbReference>
<dbReference type="PROSITE" id="PS50096">
    <property type="entry name" value="IQ"/>
    <property type="match status" value="4"/>
</dbReference>
<dbReference type="PROSITE" id="PS50012">
    <property type="entry name" value="RCC1_3"/>
    <property type="match status" value="4"/>
</dbReference>
<dbReference type="SUPFAM" id="SSF51045">
    <property type="entry name" value="WW domain"/>
    <property type="match status" value="1"/>
</dbReference>
<dbReference type="InterPro" id="IPR036020">
    <property type="entry name" value="WW_dom_sf"/>
</dbReference>
<accession>V9FJH4</accession>
<gene>
    <name evidence="5" type="ORF">F443_05074</name>
</gene>
<dbReference type="InterPro" id="IPR009091">
    <property type="entry name" value="RCC1/BLIP-II"/>
</dbReference>
<feature type="repeat" description="RCC1" evidence="2">
    <location>
        <begin position="390"/>
        <end position="446"/>
    </location>
</feature>
<dbReference type="InterPro" id="IPR000048">
    <property type="entry name" value="IQ_motif_EF-hand-BS"/>
</dbReference>
<proteinExistence type="predicted"/>
<dbReference type="Proteomes" id="UP000018721">
    <property type="component" value="Unassembled WGS sequence"/>
</dbReference>
<dbReference type="Pfam" id="PF00397">
    <property type="entry name" value="WW"/>
    <property type="match status" value="2"/>
</dbReference>
<dbReference type="PROSITE" id="PS50020">
    <property type="entry name" value="WW_DOMAIN_2"/>
    <property type="match status" value="2"/>
</dbReference>
<organism evidence="5 6">
    <name type="scientific">Phytophthora nicotianae P1569</name>
    <dbReference type="NCBI Taxonomy" id="1317065"/>
    <lineage>
        <taxon>Eukaryota</taxon>
        <taxon>Sar</taxon>
        <taxon>Stramenopiles</taxon>
        <taxon>Oomycota</taxon>
        <taxon>Peronosporomycetes</taxon>
        <taxon>Peronosporales</taxon>
        <taxon>Peronosporaceae</taxon>
        <taxon>Phytophthora</taxon>
    </lineage>
</organism>
<dbReference type="eggNOG" id="KOG1426">
    <property type="taxonomic scope" value="Eukaryota"/>
</dbReference>
<dbReference type="Gene3D" id="2.130.10.30">
    <property type="entry name" value="Regulator of chromosome condensation 1/beta-lactamase-inhibitor protein II"/>
    <property type="match status" value="2"/>
</dbReference>
<dbReference type="PROSITE" id="PS00626">
    <property type="entry name" value="RCC1_2"/>
    <property type="match status" value="2"/>
</dbReference>
<evidence type="ECO:0000256" key="1">
    <source>
        <dbReference type="ARBA" id="ARBA00022737"/>
    </source>
</evidence>
<feature type="repeat" description="RCC1" evidence="2">
    <location>
        <begin position="260"/>
        <end position="315"/>
    </location>
</feature>
<dbReference type="PRINTS" id="PR00633">
    <property type="entry name" value="RCCNDNSATION"/>
</dbReference>
<evidence type="ECO:0000259" key="4">
    <source>
        <dbReference type="PROSITE" id="PS50020"/>
    </source>
</evidence>
<evidence type="ECO:0000256" key="3">
    <source>
        <dbReference type="SAM" id="MobiDB-lite"/>
    </source>
</evidence>
<dbReference type="Pfam" id="PF25390">
    <property type="entry name" value="WD40_RLD"/>
    <property type="match status" value="1"/>
</dbReference>
<feature type="domain" description="WW" evidence="4">
    <location>
        <begin position="1092"/>
        <end position="1126"/>
    </location>
</feature>
<dbReference type="SMART" id="SM00456">
    <property type="entry name" value="WW"/>
    <property type="match status" value="4"/>
</dbReference>